<organism evidence="2 3">
    <name type="scientific">Purpureocillium lilacinum</name>
    <name type="common">Paecilomyces lilacinus</name>
    <dbReference type="NCBI Taxonomy" id="33203"/>
    <lineage>
        <taxon>Eukaryota</taxon>
        <taxon>Fungi</taxon>
        <taxon>Dikarya</taxon>
        <taxon>Ascomycota</taxon>
        <taxon>Pezizomycotina</taxon>
        <taxon>Sordariomycetes</taxon>
        <taxon>Hypocreomycetidae</taxon>
        <taxon>Hypocreales</taxon>
        <taxon>Ophiocordycipitaceae</taxon>
        <taxon>Purpureocillium</taxon>
    </lineage>
</organism>
<reference evidence="2 3" key="1">
    <citation type="submission" date="2016-01" db="EMBL/GenBank/DDBJ databases">
        <title>Biosynthesis of antibiotic leucinostatins and their inhibition on Phytophthora in bio-control Purpureocillium lilacinum.</title>
        <authorList>
            <person name="Wang G."/>
            <person name="Liu Z."/>
            <person name="Lin R."/>
            <person name="Li E."/>
            <person name="Mao Z."/>
            <person name="Ling J."/>
            <person name="Yin W."/>
            <person name="Xie B."/>
        </authorList>
    </citation>
    <scope>NUCLEOTIDE SEQUENCE [LARGE SCALE GENOMIC DNA]</scope>
    <source>
        <strain evidence="2">PLBJ-1</strain>
    </source>
</reference>
<evidence type="ECO:0000313" key="2">
    <source>
        <dbReference type="EMBL" id="OAQ86968.1"/>
    </source>
</evidence>
<dbReference type="Proteomes" id="UP000078240">
    <property type="component" value="Unassembled WGS sequence"/>
</dbReference>
<evidence type="ECO:0000256" key="1">
    <source>
        <dbReference type="SAM" id="MobiDB-lite"/>
    </source>
</evidence>
<accession>A0A179HBG0</accession>
<gene>
    <name evidence="2" type="ORF">VFPBJ_01008</name>
</gene>
<dbReference type="EMBL" id="LSBH01000001">
    <property type="protein sequence ID" value="OAQ86968.1"/>
    <property type="molecule type" value="Genomic_DNA"/>
</dbReference>
<feature type="region of interest" description="Disordered" evidence="1">
    <location>
        <begin position="1"/>
        <end position="48"/>
    </location>
</feature>
<evidence type="ECO:0000313" key="3">
    <source>
        <dbReference type="Proteomes" id="UP000078240"/>
    </source>
</evidence>
<protein>
    <submittedName>
        <fullName evidence="2">Uncharacterized protein</fullName>
    </submittedName>
</protein>
<comment type="caution">
    <text evidence="2">The sequence shown here is derived from an EMBL/GenBank/DDBJ whole genome shotgun (WGS) entry which is preliminary data.</text>
</comment>
<proteinExistence type="predicted"/>
<name>A0A179HBG0_PURLI</name>
<dbReference type="AlphaFoldDB" id="A0A179HBG0"/>
<sequence>MLTYSHAHAVGSHALSKTRPRSELRRAASPSAVTRSPCPEQGIRSPSAPQCSVLTSALTTLTHQIVT</sequence>